<accession>A0ABY4ZAD0</accession>
<protein>
    <submittedName>
        <fullName evidence="3">ATP-binding protein</fullName>
    </submittedName>
</protein>
<evidence type="ECO:0000259" key="2">
    <source>
        <dbReference type="Pfam" id="PF13581"/>
    </source>
</evidence>
<keyword evidence="3" id="KW-0067">ATP-binding</keyword>
<dbReference type="GO" id="GO:0005524">
    <property type="term" value="F:ATP binding"/>
    <property type="evidence" value="ECO:0007669"/>
    <property type="project" value="UniProtKB-KW"/>
</dbReference>
<gene>
    <name evidence="3" type="ORF">NFX46_20655</name>
</gene>
<dbReference type="PANTHER" id="PTHR35526">
    <property type="entry name" value="ANTI-SIGMA-F FACTOR RSBW-RELATED"/>
    <property type="match status" value="1"/>
</dbReference>
<dbReference type="InterPro" id="IPR050267">
    <property type="entry name" value="Anti-sigma-factor_SerPK"/>
</dbReference>
<proteinExistence type="predicted"/>
<reference evidence="3" key="1">
    <citation type="submission" date="2022-06" db="EMBL/GenBank/DDBJ databases">
        <title>Complete genome sequence of soil microorganisms Streptomyces sp. Qhu-M197 isolated from Alpine meadows habitats on the Tibetan Plateau.</title>
        <authorList>
            <person name="Zhang B."/>
            <person name="Xiang X."/>
            <person name="Fan J."/>
        </authorList>
    </citation>
    <scope>NUCLEOTIDE SEQUENCE</scope>
    <source>
        <strain evidence="3">Qhu-M197</strain>
    </source>
</reference>
<organism evidence="3 4">
    <name type="scientific">Streptomyces phaeoluteigriseus</name>
    <dbReference type="NCBI Taxonomy" id="114686"/>
    <lineage>
        <taxon>Bacteria</taxon>
        <taxon>Bacillati</taxon>
        <taxon>Actinomycetota</taxon>
        <taxon>Actinomycetes</taxon>
        <taxon>Kitasatosporales</taxon>
        <taxon>Streptomycetaceae</taxon>
        <taxon>Streptomyces</taxon>
        <taxon>Streptomyces aurantiacus group</taxon>
    </lineage>
</organism>
<keyword evidence="1" id="KW-0723">Serine/threonine-protein kinase</keyword>
<dbReference type="Pfam" id="PF13581">
    <property type="entry name" value="HATPase_c_2"/>
    <property type="match status" value="1"/>
</dbReference>
<evidence type="ECO:0000313" key="3">
    <source>
        <dbReference type="EMBL" id="USQ85921.1"/>
    </source>
</evidence>
<evidence type="ECO:0000313" key="4">
    <source>
        <dbReference type="Proteomes" id="UP001056374"/>
    </source>
</evidence>
<dbReference type="RefSeq" id="WP_252551198.1">
    <property type="nucleotide sequence ID" value="NZ_CP099468.1"/>
</dbReference>
<dbReference type="Gene3D" id="3.30.565.10">
    <property type="entry name" value="Histidine kinase-like ATPase, C-terminal domain"/>
    <property type="match status" value="1"/>
</dbReference>
<keyword evidence="4" id="KW-1185">Reference proteome</keyword>
<name>A0ABY4ZAD0_9ACTN</name>
<keyword evidence="3" id="KW-0547">Nucleotide-binding</keyword>
<dbReference type="CDD" id="cd16936">
    <property type="entry name" value="HATPase_RsbW-like"/>
    <property type="match status" value="1"/>
</dbReference>
<evidence type="ECO:0000256" key="1">
    <source>
        <dbReference type="ARBA" id="ARBA00022527"/>
    </source>
</evidence>
<dbReference type="Proteomes" id="UP001056374">
    <property type="component" value="Chromosome"/>
</dbReference>
<dbReference type="PANTHER" id="PTHR35526:SF3">
    <property type="entry name" value="ANTI-SIGMA-F FACTOR RSBW"/>
    <property type="match status" value="1"/>
</dbReference>
<dbReference type="InterPro" id="IPR036890">
    <property type="entry name" value="HATPase_C_sf"/>
</dbReference>
<dbReference type="InterPro" id="IPR003594">
    <property type="entry name" value="HATPase_dom"/>
</dbReference>
<feature type="domain" description="Histidine kinase/HSP90-like ATPase" evidence="2">
    <location>
        <begin position="26"/>
        <end position="117"/>
    </location>
</feature>
<keyword evidence="1" id="KW-0418">Kinase</keyword>
<dbReference type="EMBL" id="CP099468">
    <property type="protein sequence ID" value="USQ85921.1"/>
    <property type="molecule type" value="Genomic_DNA"/>
</dbReference>
<sequence>MPATASPPAPAQHVVALPYGLHAPAVARRIAERWLKATEPADHVDDAVLVVSELVTNAVRHTHDSCRLTLTGEGGHLDIAVADHSEDLPDMPVHASGDERGGFGMDIVRQLGGQVTVVPAIGGKTVHVLLELES</sequence>
<dbReference type="SUPFAM" id="SSF55874">
    <property type="entry name" value="ATPase domain of HSP90 chaperone/DNA topoisomerase II/histidine kinase"/>
    <property type="match status" value="1"/>
</dbReference>
<keyword evidence="1" id="KW-0808">Transferase</keyword>